<keyword evidence="1" id="KW-1133">Transmembrane helix</keyword>
<keyword evidence="1" id="KW-0472">Membrane</keyword>
<keyword evidence="3" id="KW-1185">Reference proteome</keyword>
<evidence type="ECO:0000256" key="1">
    <source>
        <dbReference type="SAM" id="Phobius"/>
    </source>
</evidence>
<reference evidence="2" key="2">
    <citation type="submission" date="2020-08" db="EMBL/GenBank/DDBJ databases">
        <title>Plant Genome Project.</title>
        <authorList>
            <person name="Zhang R.-G."/>
        </authorList>
    </citation>
    <scope>NUCLEOTIDE SEQUENCE</scope>
    <source>
        <strain evidence="2">Huo1</strain>
        <tissue evidence="2">Leaf</tissue>
    </source>
</reference>
<accession>A0A8X8ZAG0</accession>
<protein>
    <submittedName>
        <fullName evidence="2">Uncharacterized protein</fullName>
    </submittedName>
</protein>
<comment type="caution">
    <text evidence="2">The sequence shown here is derived from an EMBL/GenBank/DDBJ whole genome shotgun (WGS) entry which is preliminary data.</text>
</comment>
<evidence type="ECO:0000313" key="3">
    <source>
        <dbReference type="Proteomes" id="UP000298416"/>
    </source>
</evidence>
<feature type="transmembrane region" description="Helical" evidence="1">
    <location>
        <begin position="37"/>
        <end position="56"/>
    </location>
</feature>
<dbReference type="Proteomes" id="UP000298416">
    <property type="component" value="Unassembled WGS sequence"/>
</dbReference>
<keyword evidence="1" id="KW-0812">Transmembrane</keyword>
<organism evidence="2">
    <name type="scientific">Salvia splendens</name>
    <name type="common">Scarlet sage</name>
    <dbReference type="NCBI Taxonomy" id="180675"/>
    <lineage>
        <taxon>Eukaryota</taxon>
        <taxon>Viridiplantae</taxon>
        <taxon>Streptophyta</taxon>
        <taxon>Embryophyta</taxon>
        <taxon>Tracheophyta</taxon>
        <taxon>Spermatophyta</taxon>
        <taxon>Magnoliopsida</taxon>
        <taxon>eudicotyledons</taxon>
        <taxon>Gunneridae</taxon>
        <taxon>Pentapetalae</taxon>
        <taxon>asterids</taxon>
        <taxon>lamiids</taxon>
        <taxon>Lamiales</taxon>
        <taxon>Lamiaceae</taxon>
        <taxon>Nepetoideae</taxon>
        <taxon>Mentheae</taxon>
        <taxon>Salviinae</taxon>
        <taxon>Salvia</taxon>
        <taxon>Salvia subgen. Calosphace</taxon>
        <taxon>core Calosphace</taxon>
    </lineage>
</organism>
<reference evidence="2" key="1">
    <citation type="submission" date="2018-01" db="EMBL/GenBank/DDBJ databases">
        <authorList>
            <person name="Mao J.F."/>
        </authorList>
    </citation>
    <scope>NUCLEOTIDE SEQUENCE</scope>
    <source>
        <strain evidence="2">Huo1</strain>
        <tissue evidence="2">Leaf</tissue>
    </source>
</reference>
<dbReference type="AlphaFoldDB" id="A0A8X8ZAG0"/>
<sequence>MALIWYAKLVAIGSIVVSYGTSAIITNPVETQSVGTIIAIVVIVLCIFLLAVVIGLKNSCAKWKILKLQHDDHTIADRIFRTYYQFRLKTTIKKDLGRLKGPVSFYVAHFRNA</sequence>
<gene>
    <name evidence="2" type="ORF">SASPL_144212</name>
</gene>
<proteinExistence type="predicted"/>
<name>A0A8X8ZAG0_SALSN</name>
<feature type="transmembrane region" description="Helical" evidence="1">
    <location>
        <begin position="5"/>
        <end position="25"/>
    </location>
</feature>
<evidence type="ECO:0000313" key="2">
    <source>
        <dbReference type="EMBL" id="KAG6397751.1"/>
    </source>
</evidence>
<dbReference type="EMBL" id="PNBA02000016">
    <property type="protein sequence ID" value="KAG6397751.1"/>
    <property type="molecule type" value="Genomic_DNA"/>
</dbReference>